<evidence type="ECO:0000256" key="1">
    <source>
        <dbReference type="SAM" id="MobiDB-lite"/>
    </source>
</evidence>
<dbReference type="AlphaFoldDB" id="A0A1D6LRD3"/>
<name>A0A1D6LRD3_MAIZE</name>
<sequence length="118" mass="13004">MGISVWRHWEADNPYTQGRLPCRTTQLHRPVQGRRDHLGGWQSTWATHPGSPSPTPPPPRRPSACSALPRSNAPASPWTTSTSSIVAPTTRPWIYARTPRAAPRVASRSLHASRPSVD</sequence>
<feature type="compositionally biased region" description="Pro residues" evidence="1">
    <location>
        <begin position="51"/>
        <end position="61"/>
    </location>
</feature>
<organism evidence="2">
    <name type="scientific">Zea mays</name>
    <name type="common">Maize</name>
    <dbReference type="NCBI Taxonomy" id="4577"/>
    <lineage>
        <taxon>Eukaryota</taxon>
        <taxon>Viridiplantae</taxon>
        <taxon>Streptophyta</taxon>
        <taxon>Embryophyta</taxon>
        <taxon>Tracheophyta</taxon>
        <taxon>Spermatophyta</taxon>
        <taxon>Magnoliopsida</taxon>
        <taxon>Liliopsida</taxon>
        <taxon>Poales</taxon>
        <taxon>Poaceae</taxon>
        <taxon>PACMAD clade</taxon>
        <taxon>Panicoideae</taxon>
        <taxon>Andropogonodae</taxon>
        <taxon>Andropogoneae</taxon>
        <taxon>Tripsacinae</taxon>
        <taxon>Zea</taxon>
    </lineage>
</organism>
<dbReference type="EMBL" id="CM000782">
    <property type="protein sequence ID" value="AQK82031.1"/>
    <property type="molecule type" value="Genomic_DNA"/>
</dbReference>
<gene>
    <name evidence="2" type="ORF">ZEAMMB73_Zm00001d036819</name>
</gene>
<reference evidence="2" key="1">
    <citation type="submission" date="2015-12" db="EMBL/GenBank/DDBJ databases">
        <title>Update maize B73 reference genome by single molecule sequencing technologies.</title>
        <authorList>
            <consortium name="Maize Genome Sequencing Project"/>
            <person name="Ware D."/>
        </authorList>
    </citation>
    <scope>NUCLEOTIDE SEQUENCE</scope>
    <source>
        <tissue evidence="2">Seedling</tissue>
    </source>
</reference>
<feature type="region of interest" description="Disordered" evidence="1">
    <location>
        <begin position="14"/>
        <end position="118"/>
    </location>
</feature>
<proteinExistence type="predicted"/>
<evidence type="ECO:0000313" key="2">
    <source>
        <dbReference type="EMBL" id="AQK82031.1"/>
    </source>
</evidence>
<dbReference type="GO" id="GO:0016829">
    <property type="term" value="F:lyase activity"/>
    <property type="evidence" value="ECO:0007669"/>
    <property type="project" value="UniProtKB-KW"/>
</dbReference>
<protein>
    <submittedName>
        <fullName evidence="2">Pectin lyase-like superfamily protein</fullName>
    </submittedName>
</protein>
<accession>A0A1D6LRD3</accession>
<keyword evidence="2" id="KW-0456">Lyase</keyword>
<feature type="compositionally biased region" description="Low complexity" evidence="1">
    <location>
        <begin position="62"/>
        <end position="71"/>
    </location>
</feature>